<dbReference type="GO" id="GO:0016020">
    <property type="term" value="C:membrane"/>
    <property type="evidence" value="ECO:0007669"/>
    <property type="project" value="UniProtKB-SubCell"/>
</dbReference>
<gene>
    <name evidence="6" type="ORF">N7498_005618</name>
</gene>
<organism evidence="6 7">
    <name type="scientific">Penicillium cinerascens</name>
    <dbReference type="NCBI Taxonomy" id="70096"/>
    <lineage>
        <taxon>Eukaryota</taxon>
        <taxon>Fungi</taxon>
        <taxon>Dikarya</taxon>
        <taxon>Ascomycota</taxon>
        <taxon>Pezizomycotina</taxon>
        <taxon>Eurotiomycetes</taxon>
        <taxon>Eurotiomycetidae</taxon>
        <taxon>Eurotiales</taxon>
        <taxon>Aspergillaceae</taxon>
        <taxon>Penicillium</taxon>
    </lineage>
</organism>
<evidence type="ECO:0000313" key="6">
    <source>
        <dbReference type="EMBL" id="KAJ5204739.1"/>
    </source>
</evidence>
<accession>A0A9W9T0C3</accession>
<comment type="caution">
    <text evidence="6">The sequence shown here is derived from an EMBL/GenBank/DDBJ whole genome shotgun (WGS) entry which is preliminary data.</text>
</comment>
<reference evidence="6" key="1">
    <citation type="submission" date="2022-12" db="EMBL/GenBank/DDBJ databases">
        <authorList>
            <person name="Petersen C."/>
        </authorList>
    </citation>
    <scope>NUCLEOTIDE SEQUENCE</scope>
    <source>
        <strain evidence="6">IBT 15544</strain>
    </source>
</reference>
<keyword evidence="3 5" id="KW-1133">Transmembrane helix</keyword>
<name>A0A9W9T0C3_9EURO</name>
<feature type="transmembrane region" description="Helical" evidence="5">
    <location>
        <begin position="39"/>
        <end position="57"/>
    </location>
</feature>
<evidence type="ECO:0000313" key="7">
    <source>
        <dbReference type="Proteomes" id="UP001150904"/>
    </source>
</evidence>
<feature type="transmembrane region" description="Helical" evidence="5">
    <location>
        <begin position="241"/>
        <end position="259"/>
    </location>
</feature>
<evidence type="ECO:0000256" key="3">
    <source>
        <dbReference type="ARBA" id="ARBA00022989"/>
    </source>
</evidence>
<comment type="subcellular location">
    <subcellularLocation>
        <location evidence="1">Membrane</location>
        <topology evidence="1">Multi-pass membrane protein</topology>
    </subcellularLocation>
</comment>
<feature type="transmembrane region" description="Helical" evidence="5">
    <location>
        <begin position="12"/>
        <end position="32"/>
    </location>
</feature>
<dbReference type="InterPro" id="IPR007568">
    <property type="entry name" value="RTA1"/>
</dbReference>
<evidence type="ECO:0000256" key="2">
    <source>
        <dbReference type="ARBA" id="ARBA00022692"/>
    </source>
</evidence>
<dbReference type="PANTHER" id="PTHR31465:SF1">
    <property type="entry name" value="PROTEIN RTA1-RELATED"/>
    <property type="match status" value="1"/>
</dbReference>
<evidence type="ECO:0000256" key="5">
    <source>
        <dbReference type="SAM" id="Phobius"/>
    </source>
</evidence>
<protein>
    <recommendedName>
        <fullName evidence="8">RTA1 like protein</fullName>
    </recommendedName>
</protein>
<evidence type="ECO:0000256" key="1">
    <source>
        <dbReference type="ARBA" id="ARBA00004141"/>
    </source>
</evidence>
<evidence type="ECO:0000256" key="4">
    <source>
        <dbReference type="ARBA" id="ARBA00023136"/>
    </source>
</evidence>
<proteinExistence type="predicted"/>
<dbReference type="GeneID" id="83179981"/>
<reference evidence="6" key="2">
    <citation type="journal article" date="2023" name="IMA Fungus">
        <title>Comparative genomic study of the Penicillium genus elucidates a diverse pangenome and 15 lateral gene transfer events.</title>
        <authorList>
            <person name="Petersen C."/>
            <person name="Sorensen T."/>
            <person name="Nielsen M.R."/>
            <person name="Sondergaard T.E."/>
            <person name="Sorensen J.L."/>
            <person name="Fitzpatrick D.A."/>
            <person name="Frisvad J.C."/>
            <person name="Nielsen K.L."/>
        </authorList>
    </citation>
    <scope>NUCLEOTIDE SEQUENCE</scope>
    <source>
        <strain evidence="6">IBT 15544</strain>
    </source>
</reference>
<dbReference type="Proteomes" id="UP001150904">
    <property type="component" value="Unassembled WGS sequence"/>
</dbReference>
<keyword evidence="2 5" id="KW-0812">Transmembrane</keyword>
<feature type="transmembrane region" description="Helical" evidence="5">
    <location>
        <begin position="150"/>
        <end position="174"/>
    </location>
</feature>
<evidence type="ECO:0008006" key="8">
    <source>
        <dbReference type="Google" id="ProtNLM"/>
    </source>
</evidence>
<keyword evidence="4 5" id="KW-0472">Membrane</keyword>
<sequence>MNAENLYGYKPSIAAGVIFIILFGLTTIYHAYQLIKARCWYFIPFLVGGIFQVIGYVCRVIGHSNTASVPIYAMQSLFILLAPPLYAASVYMVLGRTVTYLNAEDLSLVPVKWMTKIFVSGDVFSFLLQSAGGGLMASGSISTRNMGSNVVIGGLVVQLLFFGFFVIVAAVFQFRIQQRPTSKSQSELEMTRHLGWRQRNWTTVLLALYIVSALILIRSIFRLVEYKYGFNGYIMTHECFGYVFDALLMFVAMVVMNVYHPAVILGNGKGGNYQHSEEMQLSHGWQ</sequence>
<dbReference type="RefSeq" id="XP_058309218.1">
    <property type="nucleotide sequence ID" value="XM_058452680.1"/>
</dbReference>
<feature type="transmembrane region" description="Helical" evidence="5">
    <location>
        <begin position="200"/>
        <end position="221"/>
    </location>
</feature>
<keyword evidence="7" id="KW-1185">Reference proteome</keyword>
<feature type="transmembrane region" description="Helical" evidence="5">
    <location>
        <begin position="69"/>
        <end position="94"/>
    </location>
</feature>
<dbReference type="PANTHER" id="PTHR31465">
    <property type="entry name" value="PROTEIN RTA1-RELATED"/>
    <property type="match status" value="1"/>
</dbReference>
<dbReference type="OrthoDB" id="3358017at2759"/>
<dbReference type="Pfam" id="PF04479">
    <property type="entry name" value="RTA1"/>
    <property type="match status" value="1"/>
</dbReference>
<dbReference type="EMBL" id="JAPQKR010000012">
    <property type="protein sequence ID" value="KAJ5204739.1"/>
    <property type="molecule type" value="Genomic_DNA"/>
</dbReference>
<feature type="transmembrane region" description="Helical" evidence="5">
    <location>
        <begin position="115"/>
        <end position="138"/>
    </location>
</feature>
<dbReference type="AlphaFoldDB" id="A0A9W9T0C3"/>